<dbReference type="GO" id="GO:0016020">
    <property type="term" value="C:membrane"/>
    <property type="evidence" value="ECO:0007669"/>
    <property type="project" value="InterPro"/>
</dbReference>
<dbReference type="Pfam" id="PF01793">
    <property type="entry name" value="Glyco_transf_15"/>
    <property type="match status" value="1"/>
</dbReference>
<evidence type="ECO:0000256" key="1">
    <source>
        <dbReference type="ARBA" id="ARBA00007677"/>
    </source>
</evidence>
<dbReference type="SUPFAM" id="SSF53448">
    <property type="entry name" value="Nucleotide-diphospho-sugar transferases"/>
    <property type="match status" value="1"/>
</dbReference>
<sequence>MIISGLKRSYMEQQPEPKHTAGLLEFGVPLEQLEVESVIPDPRPNRDGKPKGIITIMATALAADVYKLKNAVRTLDLHFTALHGYPIAVVHEDFSRSLMREVQAAAPQSYIRFVRVRFRLPASLQAKNAAMQNVQRHWWTGNRNSPDYPYHKGSTGGLQPWAKRMVSYPFGYQHMCRFFSGAGFRLDFFKEYDYYWRLDSDSEMNHGVQDLFQMMDRDHIDYIYNTQFSDAGPSLLPFPSI</sequence>
<accession>A0AAE0GBZ9</accession>
<comment type="similarity">
    <text evidence="1">Belongs to the glycosyltransferase 15 family.</text>
</comment>
<dbReference type="GO" id="GO:0000032">
    <property type="term" value="P:cell wall mannoprotein biosynthetic process"/>
    <property type="evidence" value="ECO:0007669"/>
    <property type="project" value="TreeGrafter"/>
</dbReference>
<dbReference type="Gene3D" id="3.90.550.10">
    <property type="entry name" value="Spore Coat Polysaccharide Biosynthesis Protein SpsA, Chain A"/>
    <property type="match status" value="1"/>
</dbReference>
<dbReference type="Proteomes" id="UP001190700">
    <property type="component" value="Unassembled WGS sequence"/>
</dbReference>
<dbReference type="GO" id="GO:0005794">
    <property type="term" value="C:Golgi apparatus"/>
    <property type="evidence" value="ECO:0007669"/>
    <property type="project" value="TreeGrafter"/>
</dbReference>
<dbReference type="EMBL" id="LGRX02007292">
    <property type="protein sequence ID" value="KAK3275321.1"/>
    <property type="molecule type" value="Genomic_DNA"/>
</dbReference>
<dbReference type="PANTHER" id="PTHR31121:SF6">
    <property type="entry name" value="ALPHA-1,2 MANNOSYLTRANSFERASE KTR1"/>
    <property type="match status" value="1"/>
</dbReference>
<protein>
    <submittedName>
        <fullName evidence="3">Uncharacterized protein</fullName>
    </submittedName>
</protein>
<keyword evidence="2" id="KW-0808">Transferase</keyword>
<evidence type="ECO:0000256" key="2">
    <source>
        <dbReference type="ARBA" id="ARBA00022679"/>
    </source>
</evidence>
<name>A0AAE0GBZ9_9CHLO</name>
<dbReference type="GO" id="GO:0000026">
    <property type="term" value="F:alpha-1,2-mannosyltransferase activity"/>
    <property type="evidence" value="ECO:0007669"/>
    <property type="project" value="TreeGrafter"/>
</dbReference>
<dbReference type="AlphaFoldDB" id="A0AAE0GBZ9"/>
<evidence type="ECO:0000313" key="3">
    <source>
        <dbReference type="EMBL" id="KAK3275321.1"/>
    </source>
</evidence>
<evidence type="ECO:0000313" key="4">
    <source>
        <dbReference type="Proteomes" id="UP001190700"/>
    </source>
</evidence>
<keyword evidence="4" id="KW-1185">Reference proteome</keyword>
<dbReference type="InterPro" id="IPR002685">
    <property type="entry name" value="Glyco_trans_15"/>
</dbReference>
<reference evidence="3 4" key="1">
    <citation type="journal article" date="2015" name="Genome Biol. Evol.">
        <title>Comparative Genomics of a Bacterivorous Green Alga Reveals Evolutionary Causalities and Consequences of Phago-Mixotrophic Mode of Nutrition.</title>
        <authorList>
            <person name="Burns J.A."/>
            <person name="Paasch A."/>
            <person name="Narechania A."/>
            <person name="Kim E."/>
        </authorList>
    </citation>
    <scope>NUCLEOTIDE SEQUENCE [LARGE SCALE GENOMIC DNA]</scope>
    <source>
        <strain evidence="3 4">PLY_AMNH</strain>
    </source>
</reference>
<organism evidence="3 4">
    <name type="scientific">Cymbomonas tetramitiformis</name>
    <dbReference type="NCBI Taxonomy" id="36881"/>
    <lineage>
        <taxon>Eukaryota</taxon>
        <taxon>Viridiplantae</taxon>
        <taxon>Chlorophyta</taxon>
        <taxon>Pyramimonadophyceae</taxon>
        <taxon>Pyramimonadales</taxon>
        <taxon>Pyramimonadaceae</taxon>
        <taxon>Cymbomonas</taxon>
    </lineage>
</organism>
<gene>
    <name evidence="3" type="ORF">CYMTET_16539</name>
</gene>
<dbReference type="PANTHER" id="PTHR31121">
    <property type="entry name" value="ALPHA-1,2 MANNOSYLTRANSFERASE KTR1"/>
    <property type="match status" value="1"/>
</dbReference>
<dbReference type="GO" id="GO:0006487">
    <property type="term" value="P:protein N-linked glycosylation"/>
    <property type="evidence" value="ECO:0007669"/>
    <property type="project" value="TreeGrafter"/>
</dbReference>
<dbReference type="InterPro" id="IPR029044">
    <property type="entry name" value="Nucleotide-diphossugar_trans"/>
</dbReference>
<comment type="caution">
    <text evidence="3">The sequence shown here is derived from an EMBL/GenBank/DDBJ whole genome shotgun (WGS) entry which is preliminary data.</text>
</comment>
<proteinExistence type="inferred from homology"/>